<evidence type="ECO:0000256" key="2">
    <source>
        <dbReference type="ARBA" id="ARBA00012755"/>
    </source>
</evidence>
<name>A0A239IL72_9ACTN</name>
<feature type="binding site" evidence="7">
    <location>
        <begin position="460"/>
        <end position="464"/>
    </location>
    <ligand>
        <name>substrate</name>
    </ligand>
</feature>
<dbReference type="FunFam" id="3.20.20.70:FF:000118">
    <property type="entry name" value="Alpha-galactosidase"/>
    <property type="match status" value="1"/>
</dbReference>
<dbReference type="InterPro" id="IPR000111">
    <property type="entry name" value="Glyco_hydro_27/36_CS"/>
</dbReference>
<dbReference type="Gene3D" id="3.20.20.70">
    <property type="entry name" value="Aldolase class I"/>
    <property type="match status" value="1"/>
</dbReference>
<dbReference type="InterPro" id="IPR050985">
    <property type="entry name" value="Alpha-glycosidase_related"/>
</dbReference>
<dbReference type="EC" id="3.2.1.22" evidence="2 5"/>
<accession>A0A239IL72</accession>
<dbReference type="InterPro" id="IPR013785">
    <property type="entry name" value="Aldolase_TIM"/>
</dbReference>
<keyword evidence="3 5" id="KW-0378">Hydrolase</keyword>
<protein>
    <recommendedName>
        <fullName evidence="2 5">Alpha-galactosidase</fullName>
        <ecNumber evidence="2 5">3.2.1.22</ecNumber>
    </recommendedName>
</protein>
<evidence type="ECO:0000256" key="8">
    <source>
        <dbReference type="SAM" id="MobiDB-lite"/>
    </source>
</evidence>
<feature type="region of interest" description="Disordered" evidence="8">
    <location>
        <begin position="73"/>
        <end position="106"/>
    </location>
</feature>
<proteinExistence type="inferred from homology"/>
<dbReference type="RefSeq" id="WP_089209031.1">
    <property type="nucleotide sequence ID" value="NZ_FZOD01000020.1"/>
</dbReference>
<keyword evidence="4 5" id="KW-0326">Glycosidase</keyword>
<dbReference type="SUPFAM" id="SSF51445">
    <property type="entry name" value="(Trans)glycosidases"/>
    <property type="match status" value="1"/>
</dbReference>
<dbReference type="Pfam" id="PF16875">
    <property type="entry name" value="Glyco_hydro_36N"/>
    <property type="match status" value="1"/>
</dbReference>
<dbReference type="InterPro" id="IPR031704">
    <property type="entry name" value="Glyco_hydro_36_N"/>
</dbReference>
<sequence length="733" mass="80258">MLRCDGQVTYMRAAGTSLVMDLSKRVPTVLHWGKDLGELSEAGLAALALTGEPAALNNSIDIPRVFSVWPTEAEGWSGTPAHQGHRDGTATTPRPRLARAERHDRPGGGAELVIHLEDDVSGLDITLTYRLDASGVLAVQTTMTSRAEPGDTGAAPYDVAGVSTLLPLPRRAAEVLDFTGKWCRERAPQRSRLGFGSHVREVRRGRPGQDSPYLLTVGVPGFGFRSGEVWGLHVGWSGNQRYLVEQPPEGAGVHASVLGGGELLKPGEIRLAPGASYQTPTCYFAWSDEGLDGLADRFHVLLRARPTHPSAPRPLVLNTWEAVYFDHDLTRLLELADLAAKVGVERVVLDDGWFRGRRDDTAGLGDWTVDETVWPDGLSPLADHVHRLGMQFGLWFEPEMVNLDSELAREHPEWILGPTTGLGPSARSQYVVNLANEQAWVYLLESLDELVSRYSIDYLKWDHNRDLHEAVSREPGGLDRPGVHAQTLALYRLIDTLRARHPGLEIESCASGGGRVDLGILDRTDRVWASDCNDPVERQAIQRWTAQLIPPELIGSHVGPERSHTTRRATADSFRLITALFGHAGIEQDLARCSPEELDRLTSWAALYREFRGLLHSGRVVRADLDNDATLLHGVVSADSASGLFCWARTATSAEGQSGRIPIPGLATTYDYQVRVRTDVGVPATRQTQDPAWITEALTGWVTLPGSVLVTTGVPMPTLDPEQAMLIEVRKQS</sequence>
<comment type="catalytic activity">
    <reaction evidence="1 5">
        <text>Hydrolysis of terminal, non-reducing alpha-D-galactose residues in alpha-D-galactosides, including galactose oligosaccharides, galactomannans and galactolipids.</text>
        <dbReference type="EC" id="3.2.1.22"/>
    </reaction>
</comment>
<dbReference type="CDD" id="cd14791">
    <property type="entry name" value="GH36"/>
    <property type="match status" value="1"/>
</dbReference>
<organism evidence="10 11">
    <name type="scientific">Streptosporangium subroseum</name>
    <dbReference type="NCBI Taxonomy" id="106412"/>
    <lineage>
        <taxon>Bacteria</taxon>
        <taxon>Bacillati</taxon>
        <taxon>Actinomycetota</taxon>
        <taxon>Actinomycetes</taxon>
        <taxon>Streptosporangiales</taxon>
        <taxon>Streptosporangiaceae</taxon>
        <taxon>Streptosporangium</taxon>
    </lineage>
</organism>
<evidence type="ECO:0000256" key="3">
    <source>
        <dbReference type="ARBA" id="ARBA00022801"/>
    </source>
</evidence>
<evidence type="ECO:0000256" key="6">
    <source>
        <dbReference type="PIRSR" id="PIRSR005536-1"/>
    </source>
</evidence>
<evidence type="ECO:0000256" key="5">
    <source>
        <dbReference type="PIRNR" id="PIRNR005536"/>
    </source>
</evidence>
<feature type="domain" description="Glycosyl hydrolase family 36 N-terminal" evidence="9">
    <location>
        <begin position="27"/>
        <end position="272"/>
    </location>
</feature>
<dbReference type="Pfam" id="PF02065">
    <property type="entry name" value="Melibiase"/>
    <property type="match status" value="1"/>
</dbReference>
<evidence type="ECO:0000313" key="11">
    <source>
        <dbReference type="Proteomes" id="UP000198282"/>
    </source>
</evidence>
<evidence type="ECO:0000256" key="7">
    <source>
        <dbReference type="PIRSR" id="PIRSR005536-2"/>
    </source>
</evidence>
<reference evidence="10 11" key="1">
    <citation type="submission" date="2017-06" db="EMBL/GenBank/DDBJ databases">
        <authorList>
            <person name="Kim H.J."/>
            <person name="Triplett B.A."/>
        </authorList>
    </citation>
    <scope>NUCLEOTIDE SEQUENCE [LARGE SCALE GENOMIC DNA]</scope>
    <source>
        <strain evidence="10 11">CGMCC 4.2132</strain>
    </source>
</reference>
<dbReference type="PROSITE" id="PS00512">
    <property type="entry name" value="ALPHA_GALACTOSIDASE"/>
    <property type="match status" value="1"/>
</dbReference>
<comment type="similarity">
    <text evidence="5">Belongs to the glycosyl hydrolase.</text>
</comment>
<dbReference type="PRINTS" id="PR00743">
    <property type="entry name" value="GLHYDRLASE36"/>
</dbReference>
<dbReference type="PANTHER" id="PTHR43053">
    <property type="entry name" value="GLYCOSIDASE FAMILY 31"/>
    <property type="match status" value="1"/>
</dbReference>
<feature type="active site" description="Nucleophile" evidence="6">
    <location>
        <position position="462"/>
    </location>
</feature>
<feature type="binding site" evidence="7">
    <location>
        <begin position="350"/>
        <end position="351"/>
    </location>
    <ligand>
        <name>substrate</name>
    </ligand>
</feature>
<dbReference type="GO" id="GO:0016052">
    <property type="term" value="P:carbohydrate catabolic process"/>
    <property type="evidence" value="ECO:0007669"/>
    <property type="project" value="InterPro"/>
</dbReference>
<feature type="binding site" evidence="7">
    <location>
        <position position="427"/>
    </location>
    <ligand>
        <name>substrate</name>
    </ligand>
</feature>
<evidence type="ECO:0000313" key="10">
    <source>
        <dbReference type="EMBL" id="SNS94516.1"/>
    </source>
</evidence>
<dbReference type="InterPro" id="IPR017853">
    <property type="entry name" value="GH"/>
</dbReference>
<evidence type="ECO:0000259" key="9">
    <source>
        <dbReference type="Pfam" id="PF16875"/>
    </source>
</evidence>
<dbReference type="PANTHER" id="PTHR43053:SF3">
    <property type="entry name" value="ALPHA-GALACTOSIDASE C-RELATED"/>
    <property type="match status" value="1"/>
</dbReference>
<feature type="binding site" evidence="7">
    <location>
        <position position="509"/>
    </location>
    <ligand>
        <name>substrate</name>
    </ligand>
</feature>
<dbReference type="PIRSF" id="PIRSF005536">
    <property type="entry name" value="Agal"/>
    <property type="match status" value="1"/>
</dbReference>
<keyword evidence="11" id="KW-1185">Reference proteome</keyword>
<feature type="binding site" evidence="7">
    <location>
        <position position="531"/>
    </location>
    <ligand>
        <name>substrate</name>
    </ligand>
</feature>
<evidence type="ECO:0000256" key="4">
    <source>
        <dbReference type="ARBA" id="ARBA00023295"/>
    </source>
</evidence>
<evidence type="ECO:0000256" key="1">
    <source>
        <dbReference type="ARBA" id="ARBA00001255"/>
    </source>
</evidence>
<dbReference type="EMBL" id="FZOD01000020">
    <property type="protein sequence ID" value="SNS94516.1"/>
    <property type="molecule type" value="Genomic_DNA"/>
</dbReference>
<gene>
    <name evidence="10" type="ORF">SAMN05216276_102017</name>
</gene>
<dbReference type="Gene3D" id="2.70.98.60">
    <property type="entry name" value="alpha-galactosidase from lactobacil brevis"/>
    <property type="match status" value="1"/>
</dbReference>
<dbReference type="InterPro" id="IPR002252">
    <property type="entry name" value="Glyco_hydro_36"/>
</dbReference>
<dbReference type="OrthoDB" id="9758822at2"/>
<dbReference type="InterPro" id="IPR038417">
    <property type="entry name" value="Alpga-gal_N_sf"/>
</dbReference>
<feature type="binding site" evidence="7">
    <location>
        <position position="182"/>
    </location>
    <ligand>
        <name>substrate</name>
    </ligand>
</feature>
<dbReference type="Proteomes" id="UP000198282">
    <property type="component" value="Unassembled WGS sequence"/>
</dbReference>
<dbReference type="GO" id="GO:0004557">
    <property type="term" value="F:alpha-galactosidase activity"/>
    <property type="evidence" value="ECO:0007669"/>
    <property type="project" value="UniProtKB-UniRule"/>
</dbReference>
<feature type="active site" description="Proton donor" evidence="6">
    <location>
        <position position="531"/>
    </location>
</feature>
<dbReference type="AlphaFoldDB" id="A0A239IL72"/>